<evidence type="ECO:0000313" key="2">
    <source>
        <dbReference type="EMBL" id="CAF0813714.1"/>
    </source>
</evidence>
<keyword evidence="1" id="KW-0812">Transmembrane</keyword>
<reference evidence="2" key="1">
    <citation type="submission" date="2021-02" db="EMBL/GenBank/DDBJ databases">
        <authorList>
            <person name="Nowell W R."/>
        </authorList>
    </citation>
    <scope>NUCLEOTIDE SEQUENCE</scope>
</reference>
<keyword evidence="1" id="KW-1133">Transmembrane helix</keyword>
<dbReference type="AlphaFoldDB" id="A0A813TTE3"/>
<dbReference type="EMBL" id="CAJOAY010000216">
    <property type="protein sequence ID" value="CAF3588903.1"/>
    <property type="molecule type" value="Genomic_DNA"/>
</dbReference>
<protein>
    <submittedName>
        <fullName evidence="2">Uncharacterized protein</fullName>
    </submittedName>
</protein>
<comment type="caution">
    <text evidence="2">The sequence shown here is derived from an EMBL/GenBank/DDBJ whole genome shotgun (WGS) entry which is preliminary data.</text>
</comment>
<evidence type="ECO:0000256" key="1">
    <source>
        <dbReference type="SAM" id="Phobius"/>
    </source>
</evidence>
<accession>A0A813TTE3</accession>
<feature type="transmembrane region" description="Helical" evidence="1">
    <location>
        <begin position="40"/>
        <end position="56"/>
    </location>
</feature>
<feature type="transmembrane region" description="Helical" evidence="1">
    <location>
        <begin position="93"/>
        <end position="113"/>
    </location>
</feature>
<dbReference type="Proteomes" id="UP000663881">
    <property type="component" value="Unassembled WGS sequence"/>
</dbReference>
<sequence>MKFNFDSKTLLHQIPTGIILGLLSALISRYIHIPLIPTKIQYLVCLIILLDILHLLGKIDIDISNLCKRQKFPRKINNTNIQNILQIYLEEHLVFLICLFISLFISRFILNLIHK</sequence>
<dbReference type="EMBL" id="CAJNON010000026">
    <property type="protein sequence ID" value="CAF0813714.1"/>
    <property type="molecule type" value="Genomic_DNA"/>
</dbReference>
<feature type="transmembrane region" description="Helical" evidence="1">
    <location>
        <begin position="12"/>
        <end position="31"/>
    </location>
</feature>
<evidence type="ECO:0000313" key="4">
    <source>
        <dbReference type="Proteomes" id="UP000663891"/>
    </source>
</evidence>
<evidence type="ECO:0000313" key="3">
    <source>
        <dbReference type="EMBL" id="CAF3588903.1"/>
    </source>
</evidence>
<organism evidence="2 4">
    <name type="scientific">Adineta steineri</name>
    <dbReference type="NCBI Taxonomy" id="433720"/>
    <lineage>
        <taxon>Eukaryota</taxon>
        <taxon>Metazoa</taxon>
        <taxon>Spiralia</taxon>
        <taxon>Gnathifera</taxon>
        <taxon>Rotifera</taxon>
        <taxon>Eurotatoria</taxon>
        <taxon>Bdelloidea</taxon>
        <taxon>Adinetida</taxon>
        <taxon>Adinetidae</taxon>
        <taxon>Adineta</taxon>
    </lineage>
</organism>
<proteinExistence type="predicted"/>
<gene>
    <name evidence="3" type="ORF">OKA104_LOCUS6008</name>
    <name evidence="2" type="ORF">VCS650_LOCUS4692</name>
</gene>
<keyword evidence="1" id="KW-0472">Membrane</keyword>
<dbReference type="Proteomes" id="UP000663891">
    <property type="component" value="Unassembled WGS sequence"/>
</dbReference>
<name>A0A813TTE3_9BILA</name>